<comment type="similarity">
    <text evidence="1">To bacterial alkanal monooxygenase alpha and beta chains.</text>
</comment>
<keyword evidence="4" id="KW-1185">Reference proteome</keyword>
<dbReference type="GO" id="GO:0005829">
    <property type="term" value="C:cytosol"/>
    <property type="evidence" value="ECO:0007669"/>
    <property type="project" value="TreeGrafter"/>
</dbReference>
<organism evidence="3 4">
    <name type="scientific">Dictyobacter aurantiacus</name>
    <dbReference type="NCBI Taxonomy" id="1936993"/>
    <lineage>
        <taxon>Bacteria</taxon>
        <taxon>Bacillati</taxon>
        <taxon>Chloroflexota</taxon>
        <taxon>Ktedonobacteria</taxon>
        <taxon>Ktedonobacterales</taxon>
        <taxon>Dictyobacteraceae</taxon>
        <taxon>Dictyobacter</taxon>
    </lineage>
</organism>
<dbReference type="EMBL" id="BIFQ01000001">
    <property type="protein sequence ID" value="GCE02740.1"/>
    <property type="molecule type" value="Genomic_DNA"/>
</dbReference>
<dbReference type="SUPFAM" id="SSF51679">
    <property type="entry name" value="Bacterial luciferase-like"/>
    <property type="match status" value="1"/>
</dbReference>
<dbReference type="OrthoDB" id="9780518at2"/>
<dbReference type="GO" id="GO:0016705">
    <property type="term" value="F:oxidoreductase activity, acting on paired donors, with incorporation or reduction of molecular oxygen"/>
    <property type="evidence" value="ECO:0007669"/>
    <property type="project" value="InterPro"/>
</dbReference>
<dbReference type="NCBIfam" id="TIGR03558">
    <property type="entry name" value="oxido_grp_1"/>
    <property type="match status" value="1"/>
</dbReference>
<dbReference type="Proteomes" id="UP000287224">
    <property type="component" value="Unassembled WGS sequence"/>
</dbReference>
<gene>
    <name evidence="3" type="ORF">KDAU_00690</name>
</gene>
<dbReference type="InterPro" id="IPR036661">
    <property type="entry name" value="Luciferase-like_sf"/>
</dbReference>
<dbReference type="PANTHER" id="PTHR30137">
    <property type="entry name" value="LUCIFERASE-LIKE MONOOXYGENASE"/>
    <property type="match status" value="1"/>
</dbReference>
<evidence type="ECO:0000313" key="3">
    <source>
        <dbReference type="EMBL" id="GCE02740.1"/>
    </source>
</evidence>
<accession>A0A401Z792</accession>
<dbReference type="InterPro" id="IPR019949">
    <property type="entry name" value="CmoO-like"/>
</dbReference>
<dbReference type="FunFam" id="3.20.20.30:FF:000002">
    <property type="entry name" value="LLM class flavin-dependent oxidoreductase"/>
    <property type="match status" value="1"/>
</dbReference>
<dbReference type="CDD" id="cd00347">
    <property type="entry name" value="Flavin_utilizing_monoxygenases"/>
    <property type="match status" value="1"/>
</dbReference>
<dbReference type="Pfam" id="PF00296">
    <property type="entry name" value="Bac_luciferase"/>
    <property type="match status" value="1"/>
</dbReference>
<dbReference type="PANTHER" id="PTHR30137:SF6">
    <property type="entry name" value="LUCIFERASE-LIKE MONOOXYGENASE"/>
    <property type="match status" value="1"/>
</dbReference>
<dbReference type="InterPro" id="IPR050766">
    <property type="entry name" value="Bact_Lucif_Oxidored"/>
</dbReference>
<evidence type="ECO:0000259" key="2">
    <source>
        <dbReference type="Pfam" id="PF00296"/>
    </source>
</evidence>
<name>A0A401Z792_9CHLR</name>
<dbReference type="AlphaFoldDB" id="A0A401Z792"/>
<dbReference type="InterPro" id="IPR011251">
    <property type="entry name" value="Luciferase-like_dom"/>
</dbReference>
<sequence>MSLPLSILDLSPVDSGSTSAQALHNTIKLARLADRLGYTRYWLAEHHNTSMTASPAPEIMIGHVAQATNHIRVGSGGVMLPNHSPLKVAENFQMLEALHPGRIDLGLGRAPGTDPRTALALRRSREALSADDFPQQLAELLAFSGADETFPSGHPFKSVRAIPTGISLPPIWLLGSSDFGAQAAAAMGVGFAFAHHINPDFALPAIQMYRDQFTPSKTMQSSRVILTTGVICAETDEQAQELAAAMALAWLRLRTGHAGPLPSPEEARNYHYTTAEQAVVSETRRRQIVGRPEVVREKLLDLVQRTGADELMISAMVYGHENRSKAFELLASAFQLPASIEGTTAPTSSEAEYQVPSL</sequence>
<proteinExistence type="predicted"/>
<evidence type="ECO:0000256" key="1">
    <source>
        <dbReference type="ARBA" id="ARBA00007789"/>
    </source>
</evidence>
<reference evidence="4" key="1">
    <citation type="submission" date="2018-12" db="EMBL/GenBank/DDBJ databases">
        <title>Tengunoibacter tsumagoiensis gen. nov., sp. nov., Dictyobacter kobayashii sp. nov., D. alpinus sp. nov., and D. joshuensis sp. nov. and description of Dictyobacteraceae fam. nov. within the order Ktedonobacterales isolated from Tengu-no-mugimeshi.</title>
        <authorList>
            <person name="Wang C.M."/>
            <person name="Zheng Y."/>
            <person name="Sakai Y."/>
            <person name="Toyoda A."/>
            <person name="Minakuchi Y."/>
            <person name="Abe K."/>
            <person name="Yokota A."/>
            <person name="Yabe S."/>
        </authorList>
    </citation>
    <scope>NUCLEOTIDE SEQUENCE [LARGE SCALE GENOMIC DNA]</scope>
    <source>
        <strain evidence="4">S-27</strain>
    </source>
</reference>
<comment type="caution">
    <text evidence="3">The sequence shown here is derived from an EMBL/GenBank/DDBJ whole genome shotgun (WGS) entry which is preliminary data.</text>
</comment>
<evidence type="ECO:0000313" key="4">
    <source>
        <dbReference type="Proteomes" id="UP000287224"/>
    </source>
</evidence>
<protein>
    <submittedName>
        <fullName evidence="3">N5,N10-methylene tetrahydromethanopterin reductase</fullName>
    </submittedName>
</protein>
<feature type="domain" description="Luciferase-like" evidence="2">
    <location>
        <begin position="6"/>
        <end position="309"/>
    </location>
</feature>
<dbReference type="Gene3D" id="3.20.20.30">
    <property type="entry name" value="Luciferase-like domain"/>
    <property type="match status" value="1"/>
</dbReference>
<dbReference type="RefSeq" id="WP_126594088.1">
    <property type="nucleotide sequence ID" value="NZ_BIFQ01000001.1"/>
</dbReference>